<evidence type="ECO:0000313" key="3">
    <source>
        <dbReference type="Proteomes" id="UP001515480"/>
    </source>
</evidence>
<dbReference type="PANTHER" id="PTHR48229">
    <property type="entry name" value="CAIB/BAIF FAMILY ENZYME (AFU_ORTHOLOGUE AFUA_1G05360)-RELATED"/>
    <property type="match status" value="1"/>
</dbReference>
<dbReference type="Pfam" id="PF02515">
    <property type="entry name" value="CoA_transf_3"/>
    <property type="match status" value="2"/>
</dbReference>
<evidence type="ECO:0000313" key="2">
    <source>
        <dbReference type="EMBL" id="KAL1508640.1"/>
    </source>
</evidence>
<dbReference type="InterPro" id="IPR023606">
    <property type="entry name" value="CoA-Trfase_III_dom_1_sf"/>
</dbReference>
<dbReference type="InterPro" id="IPR052985">
    <property type="entry name" value="CoA-trans_III_biosynth/detox"/>
</dbReference>
<reference evidence="2 3" key="1">
    <citation type="journal article" date="2024" name="Science">
        <title>Giant polyketide synthase enzymes in the biosynthesis of giant marine polyether toxins.</title>
        <authorList>
            <person name="Fallon T.R."/>
            <person name="Shende V.V."/>
            <person name="Wierzbicki I.H."/>
            <person name="Pendleton A.L."/>
            <person name="Watervoot N.F."/>
            <person name="Auber R.P."/>
            <person name="Gonzalez D.J."/>
            <person name="Wisecaver J.H."/>
            <person name="Moore B.S."/>
        </authorList>
    </citation>
    <scope>NUCLEOTIDE SEQUENCE [LARGE SCALE GENOMIC DNA]</scope>
    <source>
        <strain evidence="2 3">12B1</strain>
    </source>
</reference>
<dbReference type="Proteomes" id="UP001515480">
    <property type="component" value="Unassembled WGS sequence"/>
</dbReference>
<dbReference type="Gene3D" id="3.30.1540.10">
    <property type="entry name" value="formyl-coa transferase, domain 3"/>
    <property type="match status" value="1"/>
</dbReference>
<gene>
    <name evidence="2" type="ORF">AB1Y20_004736</name>
</gene>
<evidence type="ECO:0000256" key="1">
    <source>
        <dbReference type="ARBA" id="ARBA00008383"/>
    </source>
</evidence>
<dbReference type="AlphaFoldDB" id="A0AB34J139"/>
<dbReference type="GO" id="GO:0003824">
    <property type="term" value="F:catalytic activity"/>
    <property type="evidence" value="ECO:0007669"/>
    <property type="project" value="InterPro"/>
</dbReference>
<comment type="caution">
    <text evidence="2">The sequence shown here is derived from an EMBL/GenBank/DDBJ whole genome shotgun (WGS) entry which is preliminary data.</text>
</comment>
<comment type="similarity">
    <text evidence="1">Belongs to the CoA-transferase III family.</text>
</comment>
<dbReference type="InterPro" id="IPR044855">
    <property type="entry name" value="CoA-Trfase_III_dom3_sf"/>
</dbReference>
<name>A0AB34J139_PRYPA</name>
<dbReference type="Gene3D" id="3.40.50.10540">
    <property type="entry name" value="Crotonobetainyl-coa:carnitine coa-transferase, domain 1"/>
    <property type="match status" value="2"/>
</dbReference>
<accession>A0AB34J139</accession>
<protein>
    <submittedName>
        <fullName evidence="2">Uncharacterized protein</fullName>
    </submittedName>
</protein>
<organism evidence="2 3">
    <name type="scientific">Prymnesium parvum</name>
    <name type="common">Toxic golden alga</name>
    <dbReference type="NCBI Taxonomy" id="97485"/>
    <lineage>
        <taxon>Eukaryota</taxon>
        <taxon>Haptista</taxon>
        <taxon>Haptophyta</taxon>
        <taxon>Prymnesiophyceae</taxon>
        <taxon>Prymnesiales</taxon>
        <taxon>Prymnesiaceae</taxon>
        <taxon>Prymnesium</taxon>
    </lineage>
</organism>
<sequence length="550" mass="60714">MARRHLGPLVSFRDVWKRLSIWLSLILEYPSVLTVYRRHRADGFFAFGAKPASFRRLSEHEATKRLLALRRTPASSPGAAAFGSTLRFVADGAVLPTYLPVEEGAAAALGALSLAAADLYELRTGRAQEVEVRQTAAGLMTASYLYFYAQPSGQWGGCHGFDQTIAAEGSVKPQRKAYECADGRHIFLHGGFPKLKKGLTDFLQCECTVAQMSEKVARWNADELERAMQAKGLCATKCRTPMEWRASPQGQVVLGLREIEFRRWRGRGGARALPSRAARPLSDVVVIDFSHVIASPVVGRTLADHGATVVKVISHTRPRRELFDAETNHGKRTLTVELSTAEGRQRLWDWLKVADVVIDGYSEGVLDRFGFSMDRVIKANPHLVYLKSSCFGHVGPLSHGKGFQQNANFATGVASIEDEHLLGYQLVSQIDYATGFLGAYGVILALIDRQIAAMEGKAFGGLAVYASLCQTATWMMRLGADCPGFFNYVYRVTRLLWRGDRHAVSIGDLRYIPLQAAVGMSITPPLRHGFERWWPDDSPTEDLVPVKTSA</sequence>
<keyword evidence="3" id="KW-1185">Reference proteome</keyword>
<dbReference type="PANTHER" id="PTHR48229:SF1">
    <property type="entry name" value="ALPHA METHYLACYL-COA RACEMASE-RELATED"/>
    <property type="match status" value="1"/>
</dbReference>
<proteinExistence type="inferred from homology"/>
<dbReference type="SUPFAM" id="SSF89796">
    <property type="entry name" value="CoA-transferase family III (CaiB/BaiF)"/>
    <property type="match status" value="2"/>
</dbReference>
<dbReference type="EMBL" id="JBGBPQ010000016">
    <property type="protein sequence ID" value="KAL1508640.1"/>
    <property type="molecule type" value="Genomic_DNA"/>
</dbReference>
<dbReference type="InterPro" id="IPR003673">
    <property type="entry name" value="CoA-Trfase_fam_III"/>
</dbReference>